<reference evidence="1 2" key="1">
    <citation type="journal article" date="2008" name="J. Bacteriol.">
        <title>'Candidatus Cloacamonas acidaminovorans': genome sequence reconstruction provides a first glimpse of a new bacterial division.</title>
        <authorList>
            <person name="Pelletier E."/>
            <person name="Kreimeyer A."/>
            <person name="Bocs S."/>
            <person name="Rouy Z."/>
            <person name="Gyapay G."/>
            <person name="Chouari R."/>
            <person name="Riviere D."/>
            <person name="Ganesan A."/>
            <person name="Daegelen P."/>
            <person name="Sghir A."/>
            <person name="Cohen G.N."/>
            <person name="Medigue C."/>
            <person name="Weissenbach J."/>
            <person name="Le Paslier D."/>
        </authorList>
    </citation>
    <scope>NUCLEOTIDE SEQUENCE [LARGE SCALE GENOMIC DNA]</scope>
    <source>
        <strain evidence="2">Evry</strain>
    </source>
</reference>
<organism evidence="1 2">
    <name type="scientific">Cloacimonas acidaminovorans (strain Evry)</name>
    <dbReference type="NCBI Taxonomy" id="459349"/>
    <lineage>
        <taxon>Bacteria</taxon>
        <taxon>Pseudomonadati</taxon>
        <taxon>Candidatus Cloacimonadota</taxon>
        <taxon>Candidatus Cloacimonadia</taxon>
        <taxon>Candidatus Cloacimonadales</taxon>
        <taxon>Candidatus Cloacimonadaceae</taxon>
        <taxon>Candidatus Cloacimonas</taxon>
    </lineage>
</organism>
<dbReference type="STRING" id="459349.CLOAM0094"/>
<proteinExistence type="predicted"/>
<dbReference type="EMBL" id="CU466930">
    <property type="protein sequence ID" value="CAO80007.1"/>
    <property type="molecule type" value="Genomic_DNA"/>
</dbReference>
<evidence type="ECO:0000313" key="1">
    <source>
        <dbReference type="EMBL" id="CAO80007.1"/>
    </source>
</evidence>
<dbReference type="HOGENOM" id="CLU_1452048_0_0_0"/>
<dbReference type="Pfam" id="PF11848">
    <property type="entry name" value="DUF3368"/>
    <property type="match status" value="1"/>
</dbReference>
<dbReference type="RefSeq" id="WP_015423868.1">
    <property type="nucleotide sequence ID" value="NC_020449.1"/>
</dbReference>
<accession>B0VIU7</accession>
<evidence type="ECO:0000313" key="2">
    <source>
        <dbReference type="Proteomes" id="UP000002019"/>
    </source>
</evidence>
<protein>
    <recommendedName>
        <fullName evidence="3">PIN domain-containing protein</fullName>
    </recommendedName>
</protein>
<evidence type="ECO:0008006" key="3">
    <source>
        <dbReference type="Google" id="ProtNLM"/>
    </source>
</evidence>
<keyword evidence="2" id="KW-1185">Reference proteome</keyword>
<dbReference type="AlphaFoldDB" id="B0VIU7"/>
<name>B0VIU7_CLOAI</name>
<gene>
    <name evidence="1" type="ordered locus">CLOAM0094</name>
</gene>
<dbReference type="KEGG" id="caci:CLOAM0094"/>
<dbReference type="OrthoDB" id="764457at2"/>
<dbReference type="Proteomes" id="UP000002019">
    <property type="component" value="Chromosome"/>
</dbReference>
<sequence>MILILDNTVLLNCIDRCSSVDLIQKLSEYPLEMEIVETVHNEYIKGSKIYPDRCNLTLFNKHLYTTIKVIDDSKLTINSVPQLINLDGGELFSVVYLLENKTDRILCTDDKATHKVLEKFNIKCLWTINLLQLLYQRKPALLTYNQVCDCYKEMIAKGFYGLPTKNIDINAYIDIKNYLSGGQNAL</sequence>
<dbReference type="InterPro" id="IPR021799">
    <property type="entry name" value="PIN-like_prokaryotic"/>
</dbReference>